<evidence type="ECO:0000256" key="1">
    <source>
        <dbReference type="SAM" id="SignalP"/>
    </source>
</evidence>
<name>A0ABY0IG94_9BACT</name>
<gene>
    <name evidence="2" type="ORF">DAY19_09735</name>
</gene>
<proteinExistence type="predicted"/>
<sequence length="117" mass="13014">MKKIILALIFSFIASTASAGITTIDVESYHRTDMDFMFLIKNKKYDKIVLDCQGFINGLNMYSTRGHDIFTLPGYGHCIAIHNEIIKNIKAKKSSCLAINDSEGKVLVLDSKCPAQP</sequence>
<feature type="signal peptide" evidence="1">
    <location>
        <begin position="1"/>
        <end position="19"/>
    </location>
</feature>
<protein>
    <recommendedName>
        <fullName evidence="4">Beta/gamma crystallin 'Greek key' domain-containing protein</fullName>
    </recommendedName>
</protein>
<evidence type="ECO:0000313" key="2">
    <source>
        <dbReference type="EMBL" id="RZF21958.1"/>
    </source>
</evidence>
<dbReference type="EMBL" id="QDKL01000002">
    <property type="protein sequence ID" value="RZF21958.1"/>
    <property type="molecule type" value="Genomic_DNA"/>
</dbReference>
<dbReference type="Proteomes" id="UP000443582">
    <property type="component" value="Unassembled WGS sequence"/>
</dbReference>
<reference evidence="3" key="1">
    <citation type="journal article" date="2019" name="Int. J. Syst. Evol. Microbiol.">
        <title>Halobacteriovorax valvorus sp. nov., a novel prokaryotic predator isolated from coastal seawater of China.</title>
        <authorList>
            <person name="Chen M.-X."/>
        </authorList>
    </citation>
    <scope>NUCLEOTIDE SEQUENCE [LARGE SCALE GENOMIC DNA]</scope>
    <source>
        <strain evidence="3">BL9</strain>
    </source>
</reference>
<keyword evidence="3" id="KW-1185">Reference proteome</keyword>
<keyword evidence="1" id="KW-0732">Signal</keyword>
<evidence type="ECO:0008006" key="4">
    <source>
        <dbReference type="Google" id="ProtNLM"/>
    </source>
</evidence>
<dbReference type="RefSeq" id="WP_115361875.1">
    <property type="nucleotide sequence ID" value="NZ_QDKL01000002.1"/>
</dbReference>
<evidence type="ECO:0000313" key="3">
    <source>
        <dbReference type="Proteomes" id="UP000443582"/>
    </source>
</evidence>
<organism evidence="2 3">
    <name type="scientific">Halobacteriovorax vibrionivorans</name>
    <dbReference type="NCBI Taxonomy" id="2152716"/>
    <lineage>
        <taxon>Bacteria</taxon>
        <taxon>Pseudomonadati</taxon>
        <taxon>Bdellovibrionota</taxon>
        <taxon>Bacteriovoracia</taxon>
        <taxon>Bacteriovoracales</taxon>
        <taxon>Halobacteriovoraceae</taxon>
        <taxon>Halobacteriovorax</taxon>
    </lineage>
</organism>
<feature type="chain" id="PRO_5047074745" description="Beta/gamma crystallin 'Greek key' domain-containing protein" evidence="1">
    <location>
        <begin position="20"/>
        <end position="117"/>
    </location>
</feature>
<comment type="caution">
    <text evidence="2">The sequence shown here is derived from an EMBL/GenBank/DDBJ whole genome shotgun (WGS) entry which is preliminary data.</text>
</comment>
<accession>A0ABY0IG94</accession>